<evidence type="ECO:0000259" key="5">
    <source>
        <dbReference type="PROSITE" id="PS50106"/>
    </source>
</evidence>
<organism evidence="7 8">
    <name type="scientific">Romanomermis culicivorax</name>
    <name type="common">Nematode worm</name>
    <dbReference type="NCBI Taxonomy" id="13658"/>
    <lineage>
        <taxon>Eukaryota</taxon>
        <taxon>Metazoa</taxon>
        <taxon>Ecdysozoa</taxon>
        <taxon>Nematoda</taxon>
        <taxon>Enoplea</taxon>
        <taxon>Dorylaimia</taxon>
        <taxon>Mermithida</taxon>
        <taxon>Mermithoidea</taxon>
        <taxon>Mermithidae</taxon>
        <taxon>Romanomermis</taxon>
    </lineage>
</organism>
<proteinExistence type="predicted"/>
<dbReference type="CDD" id="cd06224">
    <property type="entry name" value="REM"/>
    <property type="match status" value="1"/>
</dbReference>
<dbReference type="GO" id="GO:0002142">
    <property type="term" value="C:stereocilia ankle link complex"/>
    <property type="evidence" value="ECO:0007669"/>
    <property type="project" value="TreeGrafter"/>
</dbReference>
<dbReference type="AlphaFoldDB" id="A0A915JFS8"/>
<keyword evidence="2" id="KW-0677">Repeat</keyword>
<dbReference type="PROSITE" id="PS50106">
    <property type="entry name" value="PDZ"/>
    <property type="match status" value="1"/>
</dbReference>
<keyword evidence="7" id="KW-1185">Reference proteome</keyword>
<dbReference type="SUPFAM" id="SSF48366">
    <property type="entry name" value="Ras GEF"/>
    <property type="match status" value="1"/>
</dbReference>
<protein>
    <submittedName>
        <fullName evidence="8">Uncharacterized protein</fullName>
    </submittedName>
</protein>
<accession>A0A915JFS8</accession>
<dbReference type="PANTHER" id="PTHR23116">
    <property type="entry name" value="PDZ DOMAIN CONTAINING WHIRLIN AND HARMONIN-RELATED"/>
    <property type="match status" value="1"/>
</dbReference>
<evidence type="ECO:0000313" key="8">
    <source>
        <dbReference type="WBParaSite" id="nRc.2.0.1.t24681-RA"/>
    </source>
</evidence>
<dbReference type="Proteomes" id="UP000887565">
    <property type="component" value="Unplaced"/>
</dbReference>
<dbReference type="SUPFAM" id="SSF50156">
    <property type="entry name" value="PDZ domain-like"/>
    <property type="match status" value="1"/>
</dbReference>
<dbReference type="WBParaSite" id="nRc.2.0.1.t24681-RA">
    <property type="protein sequence ID" value="nRc.2.0.1.t24681-RA"/>
    <property type="gene ID" value="nRc.2.0.1.g24681"/>
</dbReference>
<dbReference type="PROSITE" id="PS50212">
    <property type="entry name" value="RASGEF_NTER"/>
    <property type="match status" value="1"/>
</dbReference>
<evidence type="ECO:0000256" key="4">
    <source>
        <dbReference type="PROSITE-ProRule" id="PRU00135"/>
    </source>
</evidence>
<feature type="domain" description="PDZ" evidence="5">
    <location>
        <begin position="127"/>
        <end position="204"/>
    </location>
</feature>
<keyword evidence="3" id="KW-0966">Cell projection</keyword>
<dbReference type="InterPro" id="IPR051844">
    <property type="entry name" value="USH2_Complex_Protein"/>
</dbReference>
<dbReference type="SMART" id="SM00228">
    <property type="entry name" value="PDZ"/>
    <property type="match status" value="1"/>
</dbReference>
<dbReference type="GO" id="GO:0005886">
    <property type="term" value="C:plasma membrane"/>
    <property type="evidence" value="ECO:0007669"/>
    <property type="project" value="TreeGrafter"/>
</dbReference>
<evidence type="ECO:0000256" key="1">
    <source>
        <dbReference type="ARBA" id="ARBA00004316"/>
    </source>
</evidence>
<name>A0A915JFS8_ROMCU</name>
<comment type="subcellular location">
    <subcellularLocation>
        <location evidence="1">Cell projection</location>
    </subcellularLocation>
</comment>
<evidence type="ECO:0000256" key="3">
    <source>
        <dbReference type="ARBA" id="ARBA00023273"/>
    </source>
</evidence>
<dbReference type="InterPro" id="IPR001478">
    <property type="entry name" value="PDZ"/>
</dbReference>
<dbReference type="GO" id="GO:0005085">
    <property type="term" value="F:guanyl-nucleotide exchange factor activity"/>
    <property type="evidence" value="ECO:0007669"/>
    <property type="project" value="UniProtKB-KW"/>
</dbReference>
<dbReference type="GO" id="GO:0005929">
    <property type="term" value="C:cilium"/>
    <property type="evidence" value="ECO:0007669"/>
    <property type="project" value="TreeGrafter"/>
</dbReference>
<dbReference type="GO" id="GO:0032426">
    <property type="term" value="C:stereocilium tip"/>
    <property type="evidence" value="ECO:0007669"/>
    <property type="project" value="TreeGrafter"/>
</dbReference>
<dbReference type="Pfam" id="PF00595">
    <property type="entry name" value="PDZ"/>
    <property type="match status" value="1"/>
</dbReference>
<sequence>VLDNNREGYVLIKGKSEKLIQALVEDRDTNIDQYYVEDFLLMYRTFIENPIDIFEKFLTWFNDEPHLREKVARLVLLWVNNHFNDFETEPRMTYLLEQFEQSLEQENMINHQQLLNIACSVKSRARVIVYTRSNRDEMLHFSILGGSATLSDPNSSHGIFISNVENNSQAQKNGLKRGDQILEVNNVSFLSISLKKALEILRGASLLSMTVKANVLGFKEMISGDNDNSGSGDNKLLLQSRRLLAPLSPNPMCSSESTSNIYLVPRTKSYGAQSGAVLKIPTASVPKQLHHAHSYVDGRQMPGLSTFANRGSVPGS</sequence>
<dbReference type="Gene3D" id="2.30.42.10">
    <property type="match status" value="1"/>
</dbReference>
<dbReference type="Gene3D" id="1.20.870.10">
    <property type="entry name" value="Son of sevenless (SoS) protein Chain: S domain 1"/>
    <property type="match status" value="1"/>
</dbReference>
<evidence type="ECO:0000313" key="7">
    <source>
        <dbReference type="Proteomes" id="UP000887565"/>
    </source>
</evidence>
<dbReference type="SMART" id="SM00229">
    <property type="entry name" value="RasGEFN"/>
    <property type="match status" value="1"/>
</dbReference>
<keyword evidence="4" id="KW-0344">Guanine-nucleotide releasing factor</keyword>
<dbReference type="InterPro" id="IPR000651">
    <property type="entry name" value="Ras-like_Gua-exchang_fac_N"/>
</dbReference>
<reference evidence="8" key="1">
    <citation type="submission" date="2022-11" db="UniProtKB">
        <authorList>
            <consortium name="WormBaseParasite"/>
        </authorList>
    </citation>
    <scope>IDENTIFICATION</scope>
</reference>
<feature type="domain" description="N-terminal Ras-GEF" evidence="6">
    <location>
        <begin position="7"/>
        <end position="126"/>
    </location>
</feature>
<evidence type="ECO:0000256" key="2">
    <source>
        <dbReference type="ARBA" id="ARBA00022737"/>
    </source>
</evidence>
<evidence type="ECO:0000259" key="6">
    <source>
        <dbReference type="PROSITE" id="PS50212"/>
    </source>
</evidence>
<dbReference type="PANTHER" id="PTHR23116:SF29">
    <property type="entry name" value="PDZ DOMAIN-CONTAINING PROTEIN 7"/>
    <property type="match status" value="1"/>
</dbReference>
<dbReference type="InterPro" id="IPR036034">
    <property type="entry name" value="PDZ_sf"/>
</dbReference>
<dbReference type="Pfam" id="PF00618">
    <property type="entry name" value="RasGEF_N"/>
    <property type="match status" value="1"/>
</dbReference>
<dbReference type="InterPro" id="IPR023578">
    <property type="entry name" value="Ras_GEF_dom_sf"/>
</dbReference>